<feature type="region of interest" description="Disordered" evidence="1">
    <location>
        <begin position="45"/>
        <end position="68"/>
    </location>
</feature>
<feature type="domain" description="TerB-C" evidence="4">
    <location>
        <begin position="626"/>
        <end position="747"/>
    </location>
</feature>
<dbReference type="Pfam" id="PF13208">
    <property type="entry name" value="TerB_N"/>
    <property type="match status" value="1"/>
</dbReference>
<evidence type="ECO:0008006" key="7">
    <source>
        <dbReference type="Google" id="ProtNLM"/>
    </source>
</evidence>
<dbReference type="SUPFAM" id="SSF158682">
    <property type="entry name" value="TerB-like"/>
    <property type="match status" value="1"/>
</dbReference>
<dbReference type="CDD" id="cd07176">
    <property type="entry name" value="terB"/>
    <property type="match status" value="1"/>
</dbReference>
<reference evidence="6" key="1">
    <citation type="journal article" date="2019" name="Int. J. Syst. Evol. Microbiol.">
        <title>The Global Catalogue of Microorganisms (GCM) 10K type strain sequencing project: providing services to taxonomists for standard genome sequencing and annotation.</title>
        <authorList>
            <consortium name="The Broad Institute Genomics Platform"/>
            <consortium name="The Broad Institute Genome Sequencing Center for Infectious Disease"/>
            <person name="Wu L."/>
            <person name="Ma J."/>
        </authorList>
    </citation>
    <scope>NUCLEOTIDE SEQUENCE [LARGE SCALE GENOMIC DNA]</scope>
    <source>
        <strain evidence="6">CGMCC 4.7367</strain>
    </source>
</reference>
<name>A0ABQ3MT35_9PSEU</name>
<evidence type="ECO:0000313" key="5">
    <source>
        <dbReference type="EMBL" id="GHH59642.1"/>
    </source>
</evidence>
<dbReference type="RefSeq" id="WP_191304889.1">
    <property type="nucleotide sequence ID" value="NZ_BNAR01000022.1"/>
</dbReference>
<dbReference type="InterPro" id="IPR007791">
    <property type="entry name" value="DjlA_N"/>
</dbReference>
<feature type="domain" description="TerB N-terminal" evidence="3">
    <location>
        <begin position="65"/>
        <end position="271"/>
    </location>
</feature>
<sequence>MGLFDRLRQRFGSGSTVITPPPPAPRYAPASPPVFTTRPPLVALAPPSRPAAQREPAAPAPEWVPPGTTTTVAGRSLPGGMIYVGKLPHGEAALRRNVEVIDPRLPIDWRNPDFAGQDMDYWPAYQSITPRSRAAYLLWLESGRWAPDAYIGYVFLYFYGLERRALVDAQQDPAARADLPRILGEVVRLLTVYGVNSSFHQYATEFQQVLCALITRGEGAAPDPDEHDRWSPPLMLRLGIGRFAAEGRPVPVDWAWAWAMLHPEIYSRTPATRCPDEFRTLFTARYQARYADGIKIRPLKSRVALSYRPASGGLRATSWQLDVPDVLTAAAPTKALKALVESCTDDLDAYSRLIGRQPEAAGTLPALALLPDELFTVGLDGMRPMRDLVDRTLPDDVRQARFELADLTSLWPSRTPGKFAKADAVGLAQLLDKLGIGIEPDVRMGASVHSAGPAVLFRVTAAQPTTATPEYTAATTLLHLAAVVSAADDDVSAAERDHLVSHLESSLNLTPGERVRLTAHLDWLLASKLKLTGLTKRLGALTDAQRTHVAQFATAIAAVDGVVSPGEVDTLRKIYKLLGQEPDSVYTELHALTATSARPAPATEPVVVVPADTGPTGYLIPPPPKPEPPAGAIRLDPALVEAKMRESAAVAALLADVFDDEPDEVAPQPPAPVAAVDLVGSLDAAHSALLRKLTVRPFWNRADFDALCAEVALLPEGALDVLNEAAVEASEEPVVEEDDDQLVINDYAMGELLA</sequence>
<keyword evidence="6" id="KW-1185">Reference proteome</keyword>
<organism evidence="5 6">
    <name type="scientific">Lentzea cavernae</name>
    <dbReference type="NCBI Taxonomy" id="2020703"/>
    <lineage>
        <taxon>Bacteria</taxon>
        <taxon>Bacillati</taxon>
        <taxon>Actinomycetota</taxon>
        <taxon>Actinomycetes</taxon>
        <taxon>Pseudonocardiales</taxon>
        <taxon>Pseudonocardiaceae</taxon>
        <taxon>Lentzea</taxon>
    </lineage>
</organism>
<dbReference type="Proteomes" id="UP000605568">
    <property type="component" value="Unassembled WGS sequence"/>
</dbReference>
<dbReference type="InterPro" id="IPR025266">
    <property type="entry name" value="TerB_N"/>
</dbReference>
<dbReference type="Pfam" id="PF05099">
    <property type="entry name" value="TerB"/>
    <property type="match status" value="1"/>
</dbReference>
<dbReference type="Pfam" id="PF15615">
    <property type="entry name" value="TerB_C"/>
    <property type="match status" value="1"/>
</dbReference>
<evidence type="ECO:0000259" key="3">
    <source>
        <dbReference type="Pfam" id="PF13208"/>
    </source>
</evidence>
<accession>A0ABQ3MT35</accession>
<evidence type="ECO:0000313" key="6">
    <source>
        <dbReference type="Proteomes" id="UP000605568"/>
    </source>
</evidence>
<evidence type="ECO:0000256" key="1">
    <source>
        <dbReference type="SAM" id="MobiDB-lite"/>
    </source>
</evidence>
<gene>
    <name evidence="5" type="ORF">GCM10017774_82770</name>
</gene>
<proteinExistence type="predicted"/>
<dbReference type="EMBL" id="BNAR01000022">
    <property type="protein sequence ID" value="GHH59642.1"/>
    <property type="molecule type" value="Genomic_DNA"/>
</dbReference>
<feature type="domain" description="Co-chaperone DjlA N-terminal" evidence="2">
    <location>
        <begin position="477"/>
        <end position="583"/>
    </location>
</feature>
<protein>
    <recommendedName>
        <fullName evidence="7">Tellurite resistance protein TerB</fullName>
    </recommendedName>
</protein>
<evidence type="ECO:0000259" key="2">
    <source>
        <dbReference type="Pfam" id="PF05099"/>
    </source>
</evidence>
<evidence type="ECO:0000259" key="4">
    <source>
        <dbReference type="Pfam" id="PF15615"/>
    </source>
</evidence>
<dbReference type="InterPro" id="IPR029024">
    <property type="entry name" value="TerB-like"/>
</dbReference>
<comment type="caution">
    <text evidence="5">The sequence shown here is derived from an EMBL/GenBank/DDBJ whole genome shotgun (WGS) entry which is preliminary data.</text>
</comment>
<dbReference type="InterPro" id="IPR028932">
    <property type="entry name" value="TerB-C"/>
</dbReference>
<dbReference type="Gene3D" id="1.10.3680.10">
    <property type="entry name" value="TerB-like"/>
    <property type="match status" value="1"/>
</dbReference>